<dbReference type="PANTHER" id="PTHR46112:SF2">
    <property type="entry name" value="XAA-PRO AMINOPEPTIDASE P-RELATED"/>
    <property type="match status" value="1"/>
</dbReference>
<dbReference type="SUPFAM" id="SSF55920">
    <property type="entry name" value="Creatinase/aminopeptidase"/>
    <property type="match status" value="1"/>
</dbReference>
<proteinExistence type="predicted"/>
<accession>A0A9W3K3S1</accession>
<reference evidence="3 4" key="1">
    <citation type="journal article" date="2012" name="J. Bacteriol.">
        <title>Complete Genome Sequence of Burkholderia sp. Strain GG4, a Betaproteobacterium That Reduces 3-Oxo-N-Acylhomoserine Lactones and Produces Different N-Acylhomoserine Lactones.</title>
        <authorList>
            <person name="Hong K.W."/>
            <person name="Koh C.L."/>
            <person name="Sam C.K."/>
            <person name="Yin W.F."/>
            <person name="Chan K.G."/>
        </authorList>
    </citation>
    <scope>NUCLEOTIDE SEQUENCE [LARGE SCALE GENOMIC DNA]</scope>
    <source>
        <strain evidence="3 4">GG4</strain>
    </source>
</reference>
<dbReference type="KEGG" id="bct:GEM_3959"/>
<dbReference type="AlphaFoldDB" id="A0A9W3K3S1"/>
<evidence type="ECO:0000259" key="1">
    <source>
        <dbReference type="Pfam" id="PF00557"/>
    </source>
</evidence>
<dbReference type="InterPro" id="IPR000587">
    <property type="entry name" value="Creatinase_N"/>
</dbReference>
<dbReference type="Proteomes" id="UP000032866">
    <property type="component" value="Chromosome 2"/>
</dbReference>
<sequence length="440" mass="48871">MIVNTASPSPHAASSTSRAHAASAYRHDELVQGHRVAPVDRALLDAFDAIDRPALRAYRVERLRAQLRKHDYAGMLLADPLNIRYATDTNNLGLWVMHSPSRYVFIATDGPLVLFDFTSSKHNSEHIESIDEIRPATPWIYFLAGPRVEEKADAWAHEIADLLRTHGGGNMRLAVDRCDPWGAERLTRLGVRLFDAQPLTEQARLVKGPEEIAQHRVSMGVCDLGIARMREALRPGITENQLWSVFHETNIAHGGEWAESRLLSSGPRTNPWFQDATNRVIEPGDMVSFDTDMVGPGGYLSDISRSFVCPGRGVSANQRDLLGYAEDQIRHNVGLLRAGVTFREFAEHCWPVPERYVHNRYMMMLHGVGLVDEYPSVAYAVDFDAWGYDGTFEENMVVSVESYIGVQGGAEGVKLEEQVLITSTGAIPLSATPLVADRDA</sequence>
<keyword evidence="3" id="KW-0645">Protease</keyword>
<dbReference type="EMBL" id="CP003775">
    <property type="protein sequence ID" value="AFQ50349.1"/>
    <property type="molecule type" value="Genomic_DNA"/>
</dbReference>
<keyword evidence="3" id="KW-0378">Hydrolase</keyword>
<dbReference type="RefSeq" id="WP_014899120.1">
    <property type="nucleotide sequence ID" value="NC_018514.1"/>
</dbReference>
<feature type="domain" description="Creatinase N-terminal" evidence="2">
    <location>
        <begin position="59"/>
        <end position="206"/>
    </location>
</feature>
<dbReference type="Gene3D" id="3.90.230.10">
    <property type="entry name" value="Creatinase/methionine aminopeptidase superfamily"/>
    <property type="match status" value="1"/>
</dbReference>
<dbReference type="GO" id="GO:0004177">
    <property type="term" value="F:aminopeptidase activity"/>
    <property type="evidence" value="ECO:0007669"/>
    <property type="project" value="UniProtKB-KW"/>
</dbReference>
<evidence type="ECO:0000313" key="3">
    <source>
        <dbReference type="EMBL" id="AFQ50349.1"/>
    </source>
</evidence>
<protein>
    <submittedName>
        <fullName evidence="3">Aminopeptidase, putative</fullName>
        <ecNumber evidence="3">3.4.11.-</ecNumber>
    </submittedName>
</protein>
<feature type="domain" description="Peptidase M24" evidence="1">
    <location>
        <begin position="215"/>
        <end position="422"/>
    </location>
</feature>
<dbReference type="InterPro" id="IPR036005">
    <property type="entry name" value="Creatinase/aminopeptidase-like"/>
</dbReference>
<name>A0A9W3K3S1_BURCE</name>
<dbReference type="SUPFAM" id="SSF53092">
    <property type="entry name" value="Creatinase/prolidase N-terminal domain"/>
    <property type="match status" value="1"/>
</dbReference>
<evidence type="ECO:0000313" key="4">
    <source>
        <dbReference type="Proteomes" id="UP000032866"/>
    </source>
</evidence>
<dbReference type="Pfam" id="PF00557">
    <property type="entry name" value="Peptidase_M24"/>
    <property type="match status" value="1"/>
</dbReference>
<keyword evidence="3" id="KW-0031">Aminopeptidase</keyword>
<dbReference type="Gene3D" id="3.40.350.10">
    <property type="entry name" value="Creatinase/prolidase N-terminal domain"/>
    <property type="match status" value="1"/>
</dbReference>
<dbReference type="PANTHER" id="PTHR46112">
    <property type="entry name" value="AMINOPEPTIDASE"/>
    <property type="match status" value="1"/>
</dbReference>
<dbReference type="EC" id="3.4.11.-" evidence="3"/>
<dbReference type="Pfam" id="PF01321">
    <property type="entry name" value="Creatinase_N"/>
    <property type="match status" value="1"/>
</dbReference>
<organism evidence="3 4">
    <name type="scientific">Burkholderia cepacia GG4</name>
    <dbReference type="NCBI Taxonomy" id="1009846"/>
    <lineage>
        <taxon>Bacteria</taxon>
        <taxon>Pseudomonadati</taxon>
        <taxon>Pseudomonadota</taxon>
        <taxon>Betaproteobacteria</taxon>
        <taxon>Burkholderiales</taxon>
        <taxon>Burkholderiaceae</taxon>
        <taxon>Burkholderia</taxon>
        <taxon>Burkholderia cepacia complex</taxon>
    </lineage>
</organism>
<dbReference type="CDD" id="cd01066">
    <property type="entry name" value="APP_MetAP"/>
    <property type="match status" value="1"/>
</dbReference>
<dbReference type="InterPro" id="IPR050659">
    <property type="entry name" value="Peptidase_M24B"/>
</dbReference>
<dbReference type="InterPro" id="IPR000994">
    <property type="entry name" value="Pept_M24"/>
</dbReference>
<dbReference type="InterPro" id="IPR029149">
    <property type="entry name" value="Creatin/AminoP/Spt16_N"/>
</dbReference>
<gene>
    <name evidence="3" type="ORF">GEM_3959</name>
</gene>
<evidence type="ECO:0000259" key="2">
    <source>
        <dbReference type="Pfam" id="PF01321"/>
    </source>
</evidence>